<dbReference type="EC" id="6.3.2.5" evidence="3"/>
<comment type="caution">
    <text evidence="3">Lacks conserved residue(s) required for the propagation of feature annotation.</text>
</comment>
<dbReference type="InterPro" id="IPR007085">
    <property type="entry name" value="DNA/pantothenate-metab_flavo_C"/>
</dbReference>
<keyword evidence="3" id="KW-0511">Multifunctional enzyme</keyword>
<dbReference type="Pfam" id="PF02441">
    <property type="entry name" value="Flavoprotein"/>
    <property type="match status" value="1"/>
</dbReference>
<keyword evidence="3 4" id="KW-0285">Flavoprotein</keyword>
<dbReference type="GO" id="GO:0046872">
    <property type="term" value="F:metal ion binding"/>
    <property type="evidence" value="ECO:0007669"/>
    <property type="project" value="UniProtKB-KW"/>
</dbReference>
<keyword evidence="1 3" id="KW-0210">Decarboxylase</keyword>
<dbReference type="HAMAP" id="MF_02225">
    <property type="entry name" value="CoaBC"/>
    <property type="match status" value="1"/>
</dbReference>
<evidence type="ECO:0000313" key="7">
    <source>
        <dbReference type="EMBL" id="AGF47519.1"/>
    </source>
</evidence>
<feature type="region of interest" description="Phosphopantothenoylcysteine decarboxylase" evidence="3">
    <location>
        <begin position="1"/>
        <end position="189"/>
    </location>
</feature>
<reference evidence="7 8" key="1">
    <citation type="journal article" date="2013" name="Genome Biol. Evol.">
        <title>Genome evolution and phylogenomic analysis of candidatus kinetoplastibacterium, the betaproteobacterial endosymbionts of strigomonas and angomonas.</title>
        <authorList>
            <person name="Alves J.M."/>
            <person name="Serrano M.G."/>
            <person name="Maia da Silva F."/>
            <person name="Voegtly L.J."/>
            <person name="Matveyev A.V."/>
            <person name="Teixeira M.M."/>
            <person name="Camargo E.P."/>
            <person name="Buck G.A."/>
        </authorList>
    </citation>
    <scope>NUCLEOTIDE SEQUENCE [LARGE SCALE GENOMIC DNA]</scope>
    <source>
        <strain evidence="7 8">TCC036E</strain>
    </source>
</reference>
<dbReference type="EMBL" id="CP003804">
    <property type="protein sequence ID" value="AGF47519.1"/>
    <property type="molecule type" value="Genomic_DNA"/>
</dbReference>
<feature type="region of interest" description="Phosphopantothenate--cysteine ligase" evidence="3">
    <location>
        <begin position="190"/>
        <end position="398"/>
    </location>
</feature>
<comment type="function">
    <text evidence="3">Catalyzes two sequential steps in the biosynthesis of coenzyme A. In the first step cysteine is conjugated to 4'-phosphopantothenate to form 4-phosphopantothenoylcysteine. In the second step the latter compound is decarboxylated to form 4'-phosphopantotheine.</text>
</comment>
<dbReference type="PROSITE" id="PS51257">
    <property type="entry name" value="PROKAR_LIPOPROTEIN"/>
    <property type="match status" value="1"/>
</dbReference>
<dbReference type="SUPFAM" id="SSF52507">
    <property type="entry name" value="Homo-oligomeric flavin-containing Cys decarboxylases, HFCD"/>
    <property type="match status" value="1"/>
</dbReference>
<dbReference type="Gene3D" id="3.40.50.1950">
    <property type="entry name" value="Flavin prenyltransferase-like"/>
    <property type="match status" value="1"/>
</dbReference>
<evidence type="ECO:0000313" key="8">
    <source>
        <dbReference type="Proteomes" id="UP000011686"/>
    </source>
</evidence>
<comment type="catalytic activity">
    <reaction evidence="3 4">
        <text>(R)-4'-phosphopantothenate + L-cysteine + CTP = N-[(R)-4-phosphopantothenoyl]-L-cysteine + CMP + diphosphate + H(+)</text>
        <dbReference type="Rhea" id="RHEA:19397"/>
        <dbReference type="ChEBI" id="CHEBI:10986"/>
        <dbReference type="ChEBI" id="CHEBI:15378"/>
        <dbReference type="ChEBI" id="CHEBI:33019"/>
        <dbReference type="ChEBI" id="CHEBI:35235"/>
        <dbReference type="ChEBI" id="CHEBI:37563"/>
        <dbReference type="ChEBI" id="CHEBI:59458"/>
        <dbReference type="ChEBI" id="CHEBI:60377"/>
        <dbReference type="EC" id="6.3.2.5"/>
    </reaction>
</comment>
<comment type="cofactor">
    <cofactor evidence="3">
        <name>FMN</name>
        <dbReference type="ChEBI" id="CHEBI:58210"/>
    </cofactor>
    <text evidence="3">Binds 1 FMN per subunit.</text>
</comment>
<keyword evidence="8" id="KW-1185">Reference proteome</keyword>
<keyword evidence="3" id="KW-0460">Magnesium</keyword>
<name>M1LWA2_9PROT</name>
<evidence type="ECO:0000259" key="5">
    <source>
        <dbReference type="Pfam" id="PF02441"/>
    </source>
</evidence>
<comment type="pathway">
    <text evidence="3 4">Cofactor biosynthesis; coenzyme A biosynthesis; CoA from (R)-pantothenate: step 3/5.</text>
</comment>
<keyword evidence="3" id="KW-0479">Metal-binding</keyword>
<dbReference type="PANTHER" id="PTHR14359:SF6">
    <property type="entry name" value="PHOSPHOPANTOTHENOYLCYSTEINE DECARBOXYLASE"/>
    <property type="match status" value="1"/>
</dbReference>
<dbReference type="GO" id="GO:0004632">
    <property type="term" value="F:phosphopantothenate--cysteine ligase activity"/>
    <property type="evidence" value="ECO:0007669"/>
    <property type="project" value="UniProtKB-UniRule"/>
</dbReference>
<comment type="cofactor">
    <cofactor evidence="3">
        <name>Mg(2+)</name>
        <dbReference type="ChEBI" id="CHEBI:18420"/>
    </cofactor>
</comment>
<dbReference type="InterPro" id="IPR036551">
    <property type="entry name" value="Flavin_trans-like"/>
</dbReference>
<dbReference type="HOGENOM" id="CLU_033319_0_1_4"/>
<feature type="binding site" evidence="3">
    <location>
        <position position="278"/>
    </location>
    <ligand>
        <name>CTP</name>
        <dbReference type="ChEBI" id="CHEBI:37563"/>
    </ligand>
</feature>
<dbReference type="GO" id="GO:0010181">
    <property type="term" value="F:FMN binding"/>
    <property type="evidence" value="ECO:0007669"/>
    <property type="project" value="UniProtKB-UniRule"/>
</dbReference>
<dbReference type="GO" id="GO:0004633">
    <property type="term" value="F:phosphopantothenoylcysteine decarboxylase activity"/>
    <property type="evidence" value="ECO:0007669"/>
    <property type="project" value="UniProtKB-UniRule"/>
</dbReference>
<protein>
    <recommendedName>
        <fullName evidence="3">Coenzyme A biosynthesis bifunctional protein CoaBC</fullName>
    </recommendedName>
    <alternativeName>
        <fullName evidence="3">DNA/pantothenate metabolism flavoprotein</fullName>
    </alternativeName>
    <alternativeName>
        <fullName evidence="3">Phosphopantothenoylcysteine synthetase/decarboxylase</fullName>
        <shortName evidence="3">PPCS-PPCDC</shortName>
    </alternativeName>
    <domain>
        <recommendedName>
            <fullName evidence="3">Phosphopantothenoylcysteine decarboxylase</fullName>
            <shortName evidence="3">PPC decarboxylase</shortName>
            <shortName evidence="3">PPC-DC</shortName>
            <ecNumber evidence="3">4.1.1.36</ecNumber>
        </recommendedName>
        <alternativeName>
            <fullName evidence="3">CoaC</fullName>
        </alternativeName>
    </domain>
    <domain>
        <recommendedName>
            <fullName evidence="3">Phosphopantothenate--cysteine ligase</fullName>
            <ecNumber evidence="3">6.3.2.5</ecNumber>
        </recommendedName>
        <alternativeName>
            <fullName evidence="3">CoaB</fullName>
        </alternativeName>
        <alternativeName>
            <fullName evidence="3">Phosphopantothenoylcysteine synthetase</fullName>
            <shortName evidence="3">PPC synthetase</shortName>
            <shortName evidence="3">PPC-S</shortName>
        </alternativeName>
    </domain>
</protein>
<feature type="domain" description="DNA/pantothenate metabolism flavoprotein C-terminal" evidence="6">
    <location>
        <begin position="185"/>
        <end position="391"/>
    </location>
</feature>
<dbReference type="EC" id="4.1.1.36" evidence="3"/>
<dbReference type="NCBIfam" id="TIGR00521">
    <property type="entry name" value="coaBC_dfp"/>
    <property type="match status" value="1"/>
</dbReference>
<feature type="binding site" evidence="3">
    <location>
        <position position="338"/>
    </location>
    <ligand>
        <name>CTP</name>
        <dbReference type="ChEBI" id="CHEBI:37563"/>
    </ligand>
</feature>
<dbReference type="STRING" id="1208918.CDEE_0474"/>
<sequence length="398" mass="44445">MPTLLKKQIIIGMTGSIACYKVADLVRDLIKEDVLVDIVMTKSAQNFITKTTMQALSGRIIFDDSNNQSNNAMDHINLTREADLMIIVPASANFISKLAHGIADDLLSTMCLARKCPLYVAPAMNKEMWTNPVIQRNVKQLISDGIKIIGPIYGKQACGEEGYGKLVDNENLLIEITSIFQEKLLANKNILITAGPTIEPIDPVRFISNKSSGKMGYAIARSAYESGANVTLITGPTKIKIPNYINVYNINTTDEMYNMVMKLINNIDIFISVAAVADWKVKNYNQKKIKKLHSEYIPEIQLEHNHDILAEVANLEKKPFCVGFAAETDDLKNNAQKKLIKKNLDMIIANIATDVMDSDDSEVILIDSKGSYNIPKANKLEISRILIKEISTRFYNRQ</sequence>
<evidence type="ECO:0000256" key="3">
    <source>
        <dbReference type="HAMAP-Rule" id="MF_02225"/>
    </source>
</evidence>
<gene>
    <name evidence="3" type="primary">coaBC</name>
    <name evidence="7" type="ORF">CDEE_0474</name>
</gene>
<comment type="pathway">
    <text evidence="3 4">Cofactor biosynthesis; coenzyme A biosynthesis; CoA from (R)-pantothenate: step 2/5.</text>
</comment>
<evidence type="ECO:0000259" key="6">
    <source>
        <dbReference type="Pfam" id="PF04127"/>
    </source>
</evidence>
<dbReference type="Gene3D" id="3.40.50.10300">
    <property type="entry name" value="CoaB-like"/>
    <property type="match status" value="1"/>
</dbReference>
<comment type="similarity">
    <text evidence="3 4">In the N-terminal section; belongs to the HFCD (homo-oligomeric flavin containing Cys decarboxylase) superfamily.</text>
</comment>
<dbReference type="GO" id="GO:0071513">
    <property type="term" value="C:phosphopantothenoylcysteine decarboxylase complex"/>
    <property type="evidence" value="ECO:0007669"/>
    <property type="project" value="TreeGrafter"/>
</dbReference>
<keyword evidence="3 4" id="KW-0436">Ligase</keyword>
<feature type="active site" description="Proton donor" evidence="3">
    <location>
        <position position="158"/>
    </location>
</feature>
<proteinExistence type="inferred from homology"/>
<dbReference type="PATRIC" id="fig|1208918.3.peg.217"/>
<comment type="similarity">
    <text evidence="3 4">In the C-terminal section; belongs to the PPC synthetase family.</text>
</comment>
<dbReference type="Proteomes" id="UP000011686">
    <property type="component" value="Chromosome"/>
</dbReference>
<dbReference type="InterPro" id="IPR003382">
    <property type="entry name" value="Flavoprotein"/>
</dbReference>
<dbReference type="AlphaFoldDB" id="M1LWA2"/>
<dbReference type="Pfam" id="PF04127">
    <property type="entry name" value="DFP"/>
    <property type="match status" value="1"/>
</dbReference>
<feature type="binding site" evidence="3">
    <location>
        <position position="288"/>
    </location>
    <ligand>
        <name>CTP</name>
        <dbReference type="ChEBI" id="CHEBI:37563"/>
    </ligand>
</feature>
<dbReference type="GO" id="GO:0015941">
    <property type="term" value="P:pantothenate catabolic process"/>
    <property type="evidence" value="ECO:0007669"/>
    <property type="project" value="InterPro"/>
</dbReference>
<evidence type="ECO:0000256" key="2">
    <source>
        <dbReference type="ARBA" id="ARBA00023239"/>
    </source>
</evidence>
<feature type="binding site" evidence="3">
    <location>
        <position position="324"/>
    </location>
    <ligand>
        <name>CTP</name>
        <dbReference type="ChEBI" id="CHEBI:37563"/>
    </ligand>
</feature>
<comment type="function">
    <text evidence="4">Catalyzes two steps in the biosynthesis of coenzyme A. In the first step cysteine is conjugated to 4'-phosphopantothenate to form 4-phosphopantothenoylcysteine, in the latter compound is decarboxylated to form 4'-phosphopantotheine.</text>
</comment>
<dbReference type="InterPro" id="IPR005252">
    <property type="entry name" value="CoaBC"/>
</dbReference>
<dbReference type="SUPFAM" id="SSF102645">
    <property type="entry name" value="CoaB-like"/>
    <property type="match status" value="1"/>
</dbReference>
<dbReference type="PANTHER" id="PTHR14359">
    <property type="entry name" value="HOMO-OLIGOMERIC FLAVIN CONTAINING CYS DECARBOXYLASE FAMILY"/>
    <property type="match status" value="1"/>
</dbReference>
<dbReference type="UniPathway" id="UPA00241">
    <property type="reaction ID" value="UER00353"/>
</dbReference>
<dbReference type="InterPro" id="IPR035929">
    <property type="entry name" value="CoaB-like_sf"/>
</dbReference>
<accession>M1LWA2</accession>
<dbReference type="KEGG" id="kct:CDEE_0474"/>
<evidence type="ECO:0000256" key="1">
    <source>
        <dbReference type="ARBA" id="ARBA00022793"/>
    </source>
</evidence>
<evidence type="ECO:0000256" key="4">
    <source>
        <dbReference type="RuleBase" id="RU364078"/>
    </source>
</evidence>
<organism evidence="7 8">
    <name type="scientific">Candidatus Kinetoplastidibacterium crithidiae TCC036E</name>
    <dbReference type="NCBI Taxonomy" id="1208918"/>
    <lineage>
        <taxon>Bacteria</taxon>
        <taxon>Pseudomonadati</taxon>
        <taxon>Pseudomonadota</taxon>
        <taxon>Betaproteobacteria</taxon>
        <taxon>Candidatus Kinetoplastidibacterium</taxon>
    </lineage>
</organism>
<keyword evidence="3 4" id="KW-0288">FMN</keyword>
<keyword evidence="2 3" id="KW-0456">Lyase</keyword>
<dbReference type="RefSeq" id="WP_015238647.1">
    <property type="nucleotide sequence ID" value="NC_020283.1"/>
</dbReference>
<feature type="binding site" evidence="3">
    <location>
        <position position="342"/>
    </location>
    <ligand>
        <name>CTP</name>
        <dbReference type="ChEBI" id="CHEBI:37563"/>
    </ligand>
</feature>
<feature type="domain" description="Flavoprotein" evidence="5">
    <location>
        <begin position="7"/>
        <end position="147"/>
    </location>
</feature>
<comment type="catalytic activity">
    <reaction evidence="3 4">
        <text>N-[(R)-4-phosphopantothenoyl]-L-cysteine + H(+) = (R)-4'-phosphopantetheine + CO2</text>
        <dbReference type="Rhea" id="RHEA:16793"/>
        <dbReference type="ChEBI" id="CHEBI:15378"/>
        <dbReference type="ChEBI" id="CHEBI:16526"/>
        <dbReference type="ChEBI" id="CHEBI:59458"/>
        <dbReference type="ChEBI" id="CHEBI:61723"/>
        <dbReference type="EC" id="4.1.1.36"/>
    </reaction>
</comment>
<dbReference type="eggNOG" id="COG0452">
    <property type="taxonomic scope" value="Bacteria"/>
</dbReference>
<dbReference type="GO" id="GO:0015937">
    <property type="term" value="P:coenzyme A biosynthetic process"/>
    <property type="evidence" value="ECO:0007669"/>
    <property type="project" value="UniProtKB-UniRule"/>
</dbReference>